<dbReference type="GO" id="GO:0030170">
    <property type="term" value="F:pyridoxal phosphate binding"/>
    <property type="evidence" value="ECO:0007669"/>
    <property type="project" value="InterPro"/>
</dbReference>
<evidence type="ECO:0000256" key="2">
    <source>
        <dbReference type="ARBA" id="ARBA00012224"/>
    </source>
</evidence>
<keyword evidence="3" id="KW-0663">Pyridoxal phosphate</keyword>
<gene>
    <name evidence="7" type="ORF">GKC33_12955</name>
</gene>
<keyword evidence="7" id="KW-0808">Transferase</keyword>
<evidence type="ECO:0000313" key="7">
    <source>
        <dbReference type="EMBL" id="MSE09546.1"/>
    </source>
</evidence>
<dbReference type="InterPro" id="IPR015421">
    <property type="entry name" value="PyrdxlP-dep_Trfase_major"/>
</dbReference>
<dbReference type="AlphaFoldDB" id="A0A7X2MHH7"/>
<dbReference type="Pfam" id="PF00155">
    <property type="entry name" value="Aminotran_1_2"/>
    <property type="match status" value="1"/>
</dbReference>
<dbReference type="EMBL" id="WKKX01000965">
    <property type="protein sequence ID" value="MSE09546.1"/>
    <property type="molecule type" value="Genomic_DNA"/>
</dbReference>
<dbReference type="InterPro" id="IPR015424">
    <property type="entry name" value="PyrdxlP-dep_Trfase"/>
</dbReference>
<name>A0A7X2MHH7_9LACO</name>
<dbReference type="Gene3D" id="3.90.1150.10">
    <property type="entry name" value="Aspartate Aminotransferase, domain 1"/>
    <property type="match status" value="1"/>
</dbReference>
<feature type="domain" description="Aminotransferase class I/classII large" evidence="6">
    <location>
        <begin position="12"/>
        <end position="160"/>
    </location>
</feature>
<evidence type="ECO:0000259" key="6">
    <source>
        <dbReference type="Pfam" id="PF00155"/>
    </source>
</evidence>
<protein>
    <recommendedName>
        <fullName evidence="2">cysteine-S-conjugate beta-lyase</fullName>
        <ecNumber evidence="2">4.4.1.13</ecNumber>
    </recommendedName>
</protein>
<evidence type="ECO:0000313" key="8">
    <source>
        <dbReference type="Proteomes" id="UP000467635"/>
    </source>
</evidence>
<comment type="caution">
    <text evidence="7">The sequence shown here is derived from an EMBL/GenBank/DDBJ whole genome shotgun (WGS) entry which is preliminary data.</text>
</comment>
<dbReference type="Proteomes" id="UP000467635">
    <property type="component" value="Unassembled WGS sequence"/>
</dbReference>
<evidence type="ECO:0000256" key="3">
    <source>
        <dbReference type="ARBA" id="ARBA00022898"/>
    </source>
</evidence>
<evidence type="ECO:0000256" key="4">
    <source>
        <dbReference type="ARBA" id="ARBA00023239"/>
    </source>
</evidence>
<organism evidence="7 8">
    <name type="scientific">Ligilactobacillus salivarius</name>
    <dbReference type="NCBI Taxonomy" id="1624"/>
    <lineage>
        <taxon>Bacteria</taxon>
        <taxon>Bacillati</taxon>
        <taxon>Bacillota</taxon>
        <taxon>Bacilli</taxon>
        <taxon>Lactobacillales</taxon>
        <taxon>Lactobacillaceae</taxon>
        <taxon>Ligilactobacillus</taxon>
    </lineage>
</organism>
<dbReference type="GO" id="GO:0047804">
    <property type="term" value="F:cysteine-S-conjugate beta-lyase activity"/>
    <property type="evidence" value="ECO:0007669"/>
    <property type="project" value="UniProtKB-EC"/>
</dbReference>
<dbReference type="InterPro" id="IPR004839">
    <property type="entry name" value="Aminotransferase_I/II_large"/>
</dbReference>
<dbReference type="InterPro" id="IPR051798">
    <property type="entry name" value="Class-II_PLP-Dep_Aminotrans"/>
</dbReference>
<dbReference type="InterPro" id="IPR015422">
    <property type="entry name" value="PyrdxlP-dep_Trfase_small"/>
</dbReference>
<keyword evidence="7" id="KW-0032">Aminotransferase</keyword>
<dbReference type="PANTHER" id="PTHR43525">
    <property type="entry name" value="PROTEIN MALY"/>
    <property type="match status" value="1"/>
</dbReference>
<comment type="similarity">
    <text evidence="5">Belongs to the class-II pyridoxal-phosphate-dependent aminotransferase family. MalY/PatB cystathionine beta-lyase subfamily.</text>
</comment>
<keyword evidence="4" id="KW-0456">Lyase</keyword>
<dbReference type="SUPFAM" id="SSF53383">
    <property type="entry name" value="PLP-dependent transferases"/>
    <property type="match status" value="1"/>
</dbReference>
<feature type="non-terminal residue" evidence="7">
    <location>
        <position position="1"/>
    </location>
</feature>
<dbReference type="Gene3D" id="3.40.640.10">
    <property type="entry name" value="Type I PLP-dependent aspartate aminotransferase-like (Major domain)"/>
    <property type="match status" value="1"/>
</dbReference>
<evidence type="ECO:0000256" key="5">
    <source>
        <dbReference type="ARBA" id="ARBA00037974"/>
    </source>
</evidence>
<evidence type="ECO:0000256" key="1">
    <source>
        <dbReference type="ARBA" id="ARBA00001933"/>
    </source>
</evidence>
<proteinExistence type="inferred from homology"/>
<dbReference type="CDD" id="cd00609">
    <property type="entry name" value="AAT_like"/>
    <property type="match status" value="1"/>
</dbReference>
<comment type="cofactor">
    <cofactor evidence="1">
        <name>pyridoxal 5'-phosphate</name>
        <dbReference type="ChEBI" id="CHEBI:597326"/>
    </cofactor>
</comment>
<dbReference type="EC" id="4.4.1.13" evidence="2"/>
<dbReference type="PANTHER" id="PTHR43525:SF1">
    <property type="entry name" value="PROTEIN MALY"/>
    <property type="match status" value="1"/>
</dbReference>
<feature type="non-terminal residue" evidence="7">
    <location>
        <position position="165"/>
    </location>
</feature>
<sequence length="165" mass="18569">PLFSLDEKLLKNTIIAVSPSKAFNIAGIQTATIITPNKELKEQVDNAIKSFHLNEANSLAVPATIAVYTEGRVWLEELKDYLRENRNFIERFLDHNVPDVKPSLNEASYFLWLDISSLNVDAQELTEFIRKKTGLILTAGDKFDGNGKQFLRMNIATSTDLIEDA</sequence>
<accession>A0A7X2MHH7</accession>
<dbReference type="GO" id="GO:0008483">
    <property type="term" value="F:transaminase activity"/>
    <property type="evidence" value="ECO:0007669"/>
    <property type="project" value="UniProtKB-KW"/>
</dbReference>
<reference evidence="7 8" key="1">
    <citation type="submission" date="2019-11" db="EMBL/GenBank/DDBJ databases">
        <title>Draft Genome Sequence of Plant Growth-Promoting Rhizosphere-Associated Bacteria.</title>
        <authorList>
            <person name="Vasilyev I.Y."/>
            <person name="Radchenko V."/>
            <person name="Ilnitskaya E.V."/>
        </authorList>
    </citation>
    <scope>NUCLEOTIDE SEQUENCE [LARGE SCALE GENOMIC DNA]</scope>
    <source>
        <strain evidence="7 8">VRA_01-1sq_f</strain>
    </source>
</reference>